<reference evidence="2" key="1">
    <citation type="submission" date="2018-06" db="EMBL/GenBank/DDBJ databases">
        <authorList>
            <person name="Zhirakovskaya E."/>
        </authorList>
    </citation>
    <scope>NUCLEOTIDE SEQUENCE</scope>
</reference>
<proteinExistence type="predicted"/>
<protein>
    <recommendedName>
        <fullName evidence="1">DUS-like FMN-binding domain-containing protein</fullName>
    </recommendedName>
</protein>
<sequence>MGRGAQGQPWIVGQIDATLHSKPVASSPVGQELLDIIVSHYNGMRSAYGDDLAIRVARKHLRWYLQTAGVSQDIIRQHNLLTLNDCDAVILALKEIILGHFQASSAA</sequence>
<dbReference type="GO" id="GO:0016491">
    <property type="term" value="F:oxidoreductase activity"/>
    <property type="evidence" value="ECO:0007669"/>
    <property type="project" value="InterPro"/>
</dbReference>
<dbReference type="InterPro" id="IPR024036">
    <property type="entry name" value="tRNA-dHydroUridine_Synthase_C"/>
</dbReference>
<evidence type="ECO:0000313" key="2">
    <source>
        <dbReference type="EMBL" id="VAW18986.1"/>
    </source>
</evidence>
<dbReference type="Pfam" id="PF01207">
    <property type="entry name" value="Dus"/>
    <property type="match status" value="1"/>
</dbReference>
<dbReference type="Gene3D" id="1.10.1200.80">
    <property type="entry name" value="Putative flavin oxidoreducatase, domain 2"/>
    <property type="match status" value="1"/>
</dbReference>
<organism evidence="2">
    <name type="scientific">hydrothermal vent metagenome</name>
    <dbReference type="NCBI Taxonomy" id="652676"/>
    <lineage>
        <taxon>unclassified sequences</taxon>
        <taxon>metagenomes</taxon>
        <taxon>ecological metagenomes</taxon>
    </lineage>
</organism>
<dbReference type="SUPFAM" id="SSF51395">
    <property type="entry name" value="FMN-linked oxidoreductases"/>
    <property type="match status" value="1"/>
</dbReference>
<name>A0A3B0UH81_9ZZZZ</name>
<accession>A0A3B0UH81</accession>
<dbReference type="InterPro" id="IPR035587">
    <property type="entry name" value="DUS-like_FMN-bd"/>
</dbReference>
<dbReference type="AlphaFoldDB" id="A0A3B0UH81"/>
<dbReference type="EMBL" id="UOEQ01000192">
    <property type="protein sequence ID" value="VAW18986.1"/>
    <property type="molecule type" value="Genomic_DNA"/>
</dbReference>
<evidence type="ECO:0000259" key="1">
    <source>
        <dbReference type="Pfam" id="PF01207"/>
    </source>
</evidence>
<feature type="domain" description="DUS-like FMN-binding" evidence="1">
    <location>
        <begin position="1"/>
        <end position="72"/>
    </location>
</feature>
<gene>
    <name evidence="2" type="ORF">MNBD_ALPHA11-210</name>
</gene>